<sequence length="238" mass="27689">MNLFQQDHCLICNNVIHPDIGWRAIFSTEEEHFLCTKCKWNLEKIEGETCRICCRPFCQLDEKFRKGDLCNDCFRWERDPEWQGFLEKNRSLFLYNEFLKEVIAKFKFRGDYVLAKVFSVFFKAELTKMSPDLLVPIPLSMERLYERGFNQTVALLNESGHRPSEILTRVHSEKQSKKSRTERIHLPQVFKLAAEINLQGKRVVLIDDIYTTGSTLRHAAKVLKAAGAASIQSLTLAR</sequence>
<dbReference type="Pfam" id="PF00156">
    <property type="entry name" value="Pribosyltran"/>
    <property type="match status" value="1"/>
</dbReference>
<evidence type="ECO:0000313" key="4">
    <source>
        <dbReference type="Proteomes" id="UP001623041"/>
    </source>
</evidence>
<comment type="caution">
    <text evidence="3">The sequence shown here is derived from an EMBL/GenBank/DDBJ whole genome shotgun (WGS) entry which is preliminary data.</text>
</comment>
<dbReference type="PANTHER" id="PTHR47505">
    <property type="entry name" value="DNA UTILIZATION PROTEIN YHGH"/>
    <property type="match status" value="1"/>
</dbReference>
<evidence type="ECO:0000259" key="2">
    <source>
        <dbReference type="Pfam" id="PF00156"/>
    </source>
</evidence>
<evidence type="ECO:0000256" key="1">
    <source>
        <dbReference type="ARBA" id="ARBA00008007"/>
    </source>
</evidence>
<dbReference type="InterPro" id="IPR000836">
    <property type="entry name" value="PRTase_dom"/>
</dbReference>
<reference evidence="3 4" key="1">
    <citation type="submission" date="2024-11" db="EMBL/GenBank/DDBJ databases">
        <authorList>
            <person name="Lucas J.A."/>
        </authorList>
    </citation>
    <scope>NUCLEOTIDE SEQUENCE [LARGE SCALE GENOMIC DNA]</scope>
    <source>
        <strain evidence="3 4">Z 5.4</strain>
    </source>
</reference>
<feature type="domain" description="Phosphoribosyltransferase" evidence="2">
    <location>
        <begin position="183"/>
        <end position="237"/>
    </location>
</feature>
<comment type="similarity">
    <text evidence="1">Belongs to the ComF/GntX family.</text>
</comment>
<dbReference type="RefSeq" id="WP_406578916.1">
    <property type="nucleotide sequence ID" value="NZ_JBJHQH010000001.1"/>
</dbReference>
<dbReference type="Gene3D" id="3.40.50.2020">
    <property type="match status" value="1"/>
</dbReference>
<proteinExistence type="inferred from homology"/>
<name>A0ABW8RBN5_9BACI</name>
<keyword evidence="4" id="KW-1185">Reference proteome</keyword>
<dbReference type="CDD" id="cd06223">
    <property type="entry name" value="PRTases_typeI"/>
    <property type="match status" value="1"/>
</dbReference>
<evidence type="ECO:0000313" key="3">
    <source>
        <dbReference type="EMBL" id="MFK9090219.1"/>
    </source>
</evidence>
<dbReference type="SUPFAM" id="SSF53271">
    <property type="entry name" value="PRTase-like"/>
    <property type="match status" value="1"/>
</dbReference>
<dbReference type="EMBL" id="JBJHQH010000001">
    <property type="protein sequence ID" value="MFK9090219.1"/>
    <property type="molecule type" value="Genomic_DNA"/>
</dbReference>
<organism evidence="3 4">
    <name type="scientific">Bacillus salipaludis</name>
    <dbReference type="NCBI Taxonomy" id="2547811"/>
    <lineage>
        <taxon>Bacteria</taxon>
        <taxon>Bacillati</taxon>
        <taxon>Bacillota</taxon>
        <taxon>Bacilli</taxon>
        <taxon>Bacillales</taxon>
        <taxon>Bacillaceae</taxon>
        <taxon>Bacillus</taxon>
    </lineage>
</organism>
<dbReference type="Proteomes" id="UP001623041">
    <property type="component" value="Unassembled WGS sequence"/>
</dbReference>
<gene>
    <name evidence="3" type="ORF">ACJEBI_01820</name>
</gene>
<protein>
    <submittedName>
        <fullName evidence="3">ComF family protein</fullName>
    </submittedName>
</protein>
<dbReference type="InterPro" id="IPR051910">
    <property type="entry name" value="ComF/GntX_DNA_util-trans"/>
</dbReference>
<dbReference type="PANTHER" id="PTHR47505:SF1">
    <property type="entry name" value="DNA UTILIZATION PROTEIN YHGH"/>
    <property type="match status" value="1"/>
</dbReference>
<dbReference type="InterPro" id="IPR029057">
    <property type="entry name" value="PRTase-like"/>
</dbReference>
<accession>A0ABW8RBN5</accession>